<sequence>MIFLFYWNSYYNKVCIALLILRPNLRFCSILQNVRGKDKPLSSLLMLSTTQSVYSDTHQGPMLLKFAHRSCFPQISGLARRHIKGR</sequence>
<dbReference type="AlphaFoldDB" id="A0A6G5A1B5"/>
<name>A0A6G5A1B5_RHIMP</name>
<accession>A0A6G5A1B5</accession>
<reference evidence="1" key="1">
    <citation type="submission" date="2020-03" db="EMBL/GenBank/DDBJ databases">
        <title>A transcriptome and proteome of the tick Rhipicephalus microplus shaped by the genetic composition of its hosts and developmental stage.</title>
        <authorList>
            <person name="Garcia G.R."/>
            <person name="Ribeiro J.M.C."/>
            <person name="Maruyama S.R."/>
            <person name="Gardinasse L.G."/>
            <person name="Nelson K."/>
            <person name="Ferreira B.R."/>
            <person name="Andrade T.G."/>
            <person name="Santos I.K.F.M."/>
        </authorList>
    </citation>
    <scope>NUCLEOTIDE SEQUENCE</scope>
    <source>
        <strain evidence="1">NSGR</strain>
        <tissue evidence="1">Salivary glands</tissue>
    </source>
</reference>
<proteinExistence type="predicted"/>
<evidence type="ECO:0000313" key="1">
    <source>
        <dbReference type="EMBL" id="NIE44569.1"/>
    </source>
</evidence>
<protein>
    <submittedName>
        <fullName evidence="1">Uncharacterized protein</fullName>
    </submittedName>
</protein>
<dbReference type="EMBL" id="GIKN01002296">
    <property type="protein sequence ID" value="NIE44569.1"/>
    <property type="molecule type" value="Transcribed_RNA"/>
</dbReference>
<organism evidence="1">
    <name type="scientific">Rhipicephalus microplus</name>
    <name type="common">Cattle tick</name>
    <name type="synonym">Boophilus microplus</name>
    <dbReference type="NCBI Taxonomy" id="6941"/>
    <lineage>
        <taxon>Eukaryota</taxon>
        <taxon>Metazoa</taxon>
        <taxon>Ecdysozoa</taxon>
        <taxon>Arthropoda</taxon>
        <taxon>Chelicerata</taxon>
        <taxon>Arachnida</taxon>
        <taxon>Acari</taxon>
        <taxon>Parasitiformes</taxon>
        <taxon>Ixodida</taxon>
        <taxon>Ixodoidea</taxon>
        <taxon>Ixodidae</taxon>
        <taxon>Rhipicephalinae</taxon>
        <taxon>Rhipicephalus</taxon>
        <taxon>Boophilus</taxon>
    </lineage>
</organism>